<dbReference type="UniPathway" id="UPA00344"/>
<dbReference type="InterPro" id="IPR012675">
    <property type="entry name" value="Beta-grasp_dom_sf"/>
</dbReference>
<dbReference type="PANTHER" id="PTHR33359:SF1">
    <property type="entry name" value="MOLYBDOPTERIN SYNTHASE SULFUR CARRIER SUBUNIT"/>
    <property type="match status" value="1"/>
</dbReference>
<gene>
    <name evidence="2" type="ORF">METZ01_LOCUS91072</name>
</gene>
<evidence type="ECO:0008006" key="3">
    <source>
        <dbReference type="Google" id="ProtNLM"/>
    </source>
</evidence>
<dbReference type="CDD" id="cd00754">
    <property type="entry name" value="Ubl_MoaD"/>
    <property type="match status" value="1"/>
</dbReference>
<protein>
    <recommendedName>
        <fullName evidence="3">Molybdopterin synthase sulfur carrier subunit</fullName>
    </recommendedName>
</protein>
<dbReference type="GO" id="GO:0000166">
    <property type="term" value="F:nucleotide binding"/>
    <property type="evidence" value="ECO:0007669"/>
    <property type="project" value="UniProtKB-KW"/>
</dbReference>
<accession>A0A381VEL5</accession>
<dbReference type="InterPro" id="IPR003749">
    <property type="entry name" value="ThiS/MoaD-like"/>
</dbReference>
<sequence length="83" mass="8966">MITVKYFASLRSIAGKEEDQFNMGSETTLINLTHEISKTAPIIGEMILGKKVMVSVNLDVASLESIIRDGDEIALLPPFSGGI</sequence>
<dbReference type="InterPro" id="IPR044672">
    <property type="entry name" value="MOCS2A"/>
</dbReference>
<name>A0A381VEL5_9ZZZZ</name>
<keyword evidence="1" id="KW-0547">Nucleotide-binding</keyword>
<dbReference type="AlphaFoldDB" id="A0A381VEL5"/>
<organism evidence="2">
    <name type="scientific">marine metagenome</name>
    <dbReference type="NCBI Taxonomy" id="408172"/>
    <lineage>
        <taxon>unclassified sequences</taxon>
        <taxon>metagenomes</taxon>
        <taxon>ecological metagenomes</taxon>
    </lineage>
</organism>
<evidence type="ECO:0000256" key="1">
    <source>
        <dbReference type="ARBA" id="ARBA00022741"/>
    </source>
</evidence>
<reference evidence="2" key="1">
    <citation type="submission" date="2018-05" db="EMBL/GenBank/DDBJ databases">
        <authorList>
            <person name="Lanie J.A."/>
            <person name="Ng W.-L."/>
            <person name="Kazmierczak K.M."/>
            <person name="Andrzejewski T.M."/>
            <person name="Davidsen T.M."/>
            <person name="Wayne K.J."/>
            <person name="Tettelin H."/>
            <person name="Glass J.I."/>
            <person name="Rusch D."/>
            <person name="Podicherti R."/>
            <person name="Tsui H.-C.T."/>
            <person name="Winkler M.E."/>
        </authorList>
    </citation>
    <scope>NUCLEOTIDE SEQUENCE</scope>
</reference>
<dbReference type="SUPFAM" id="SSF54285">
    <property type="entry name" value="MoaD/ThiS"/>
    <property type="match status" value="1"/>
</dbReference>
<dbReference type="EMBL" id="UINC01008497">
    <property type="protein sequence ID" value="SVA38218.1"/>
    <property type="molecule type" value="Genomic_DNA"/>
</dbReference>
<dbReference type="GO" id="GO:1990133">
    <property type="term" value="C:molybdopterin adenylyltransferase complex"/>
    <property type="evidence" value="ECO:0007669"/>
    <property type="project" value="TreeGrafter"/>
</dbReference>
<proteinExistence type="predicted"/>
<dbReference type="GO" id="GO:0006777">
    <property type="term" value="P:Mo-molybdopterin cofactor biosynthetic process"/>
    <property type="evidence" value="ECO:0007669"/>
    <property type="project" value="InterPro"/>
</dbReference>
<evidence type="ECO:0000313" key="2">
    <source>
        <dbReference type="EMBL" id="SVA38218.1"/>
    </source>
</evidence>
<dbReference type="Gene3D" id="3.10.20.30">
    <property type="match status" value="1"/>
</dbReference>
<dbReference type="PANTHER" id="PTHR33359">
    <property type="entry name" value="MOLYBDOPTERIN SYNTHASE SULFUR CARRIER SUBUNIT"/>
    <property type="match status" value="1"/>
</dbReference>
<dbReference type="InterPro" id="IPR016155">
    <property type="entry name" value="Mopterin_synth/thiamin_S_b"/>
</dbReference>
<dbReference type="Pfam" id="PF02597">
    <property type="entry name" value="ThiS"/>
    <property type="match status" value="1"/>
</dbReference>